<evidence type="ECO:0000256" key="10">
    <source>
        <dbReference type="ARBA" id="ARBA00023136"/>
    </source>
</evidence>
<dbReference type="InterPro" id="IPR036034">
    <property type="entry name" value="PDZ_sf"/>
</dbReference>
<dbReference type="Proteomes" id="UP000676967">
    <property type="component" value="Chromosome"/>
</dbReference>
<organism evidence="13 14">
    <name type="scientific">Actinoplanes ianthinogenes</name>
    <dbReference type="NCBI Taxonomy" id="122358"/>
    <lineage>
        <taxon>Bacteria</taxon>
        <taxon>Bacillati</taxon>
        <taxon>Actinomycetota</taxon>
        <taxon>Actinomycetes</taxon>
        <taxon>Micromonosporales</taxon>
        <taxon>Micromonosporaceae</taxon>
        <taxon>Actinoplanes</taxon>
    </lineage>
</organism>
<dbReference type="PANTHER" id="PTHR42837:SF2">
    <property type="entry name" value="MEMBRANE METALLOPROTEASE ARASP2, CHLOROPLASTIC-RELATED"/>
    <property type="match status" value="1"/>
</dbReference>
<proteinExistence type="inferred from homology"/>
<accession>A0ABM7M5U5</accession>
<dbReference type="EMBL" id="AP023356">
    <property type="protein sequence ID" value="BCJ47011.1"/>
    <property type="molecule type" value="Genomic_DNA"/>
</dbReference>
<dbReference type="InterPro" id="IPR041489">
    <property type="entry name" value="PDZ_6"/>
</dbReference>
<dbReference type="InterPro" id="IPR001478">
    <property type="entry name" value="PDZ"/>
</dbReference>
<keyword evidence="8 11" id="KW-1133">Transmembrane helix</keyword>
<evidence type="ECO:0000256" key="2">
    <source>
        <dbReference type="ARBA" id="ARBA00004141"/>
    </source>
</evidence>
<dbReference type="Pfam" id="PF02163">
    <property type="entry name" value="Peptidase_M50"/>
    <property type="match status" value="1"/>
</dbReference>
<evidence type="ECO:0000313" key="14">
    <source>
        <dbReference type="Proteomes" id="UP000676967"/>
    </source>
</evidence>
<keyword evidence="7" id="KW-0862">Zinc</keyword>
<comment type="cofactor">
    <cofactor evidence="1">
        <name>Zn(2+)</name>
        <dbReference type="ChEBI" id="CHEBI:29105"/>
    </cofactor>
</comment>
<evidence type="ECO:0000256" key="7">
    <source>
        <dbReference type="ARBA" id="ARBA00022833"/>
    </source>
</evidence>
<dbReference type="PANTHER" id="PTHR42837">
    <property type="entry name" value="REGULATOR OF SIGMA-E PROTEASE RSEP"/>
    <property type="match status" value="1"/>
</dbReference>
<feature type="domain" description="PDZ" evidence="12">
    <location>
        <begin position="149"/>
        <end position="231"/>
    </location>
</feature>
<keyword evidence="14" id="KW-1185">Reference proteome</keyword>
<keyword evidence="10 11" id="KW-0472">Membrane</keyword>
<keyword evidence="4" id="KW-0645">Protease</keyword>
<protein>
    <submittedName>
        <fullName evidence="13">Zinc metalloprotease</fullName>
    </submittedName>
</protein>
<gene>
    <name evidence="13" type="ORF">Aiant_76680</name>
</gene>
<evidence type="ECO:0000256" key="4">
    <source>
        <dbReference type="ARBA" id="ARBA00022670"/>
    </source>
</evidence>
<evidence type="ECO:0000256" key="6">
    <source>
        <dbReference type="ARBA" id="ARBA00022801"/>
    </source>
</evidence>
<dbReference type="GO" id="GO:0008237">
    <property type="term" value="F:metallopeptidase activity"/>
    <property type="evidence" value="ECO:0007669"/>
    <property type="project" value="UniProtKB-KW"/>
</dbReference>
<dbReference type="InterPro" id="IPR004387">
    <property type="entry name" value="Pept_M50_Zn"/>
</dbReference>
<evidence type="ECO:0000256" key="8">
    <source>
        <dbReference type="ARBA" id="ARBA00022989"/>
    </source>
</evidence>
<evidence type="ECO:0000256" key="1">
    <source>
        <dbReference type="ARBA" id="ARBA00001947"/>
    </source>
</evidence>
<reference evidence="13 14" key="1">
    <citation type="submission" date="2020-08" db="EMBL/GenBank/DDBJ databases">
        <title>Whole genome shotgun sequence of Actinoplanes ianthinogenes NBRC 13996.</title>
        <authorList>
            <person name="Komaki H."/>
            <person name="Tamura T."/>
        </authorList>
    </citation>
    <scope>NUCLEOTIDE SEQUENCE [LARGE SCALE GENOMIC DNA]</scope>
    <source>
        <strain evidence="13 14">NBRC 13996</strain>
    </source>
</reference>
<dbReference type="Pfam" id="PF17820">
    <property type="entry name" value="PDZ_6"/>
    <property type="match status" value="1"/>
</dbReference>
<keyword evidence="6" id="KW-0378">Hydrolase</keyword>
<evidence type="ECO:0000256" key="3">
    <source>
        <dbReference type="ARBA" id="ARBA00007931"/>
    </source>
</evidence>
<keyword evidence="9 13" id="KW-0482">Metalloprotease</keyword>
<evidence type="ECO:0000256" key="5">
    <source>
        <dbReference type="ARBA" id="ARBA00022692"/>
    </source>
</evidence>
<comment type="similarity">
    <text evidence="3">Belongs to the peptidase M50B family.</text>
</comment>
<feature type="transmembrane region" description="Helical" evidence="11">
    <location>
        <begin position="345"/>
        <end position="368"/>
    </location>
</feature>
<dbReference type="CDD" id="cd06163">
    <property type="entry name" value="S2P-M50_PDZ_RseP-like"/>
    <property type="match status" value="1"/>
</dbReference>
<name>A0ABM7M5U5_9ACTN</name>
<dbReference type="RefSeq" id="WP_189331453.1">
    <property type="nucleotide sequence ID" value="NZ_AP023356.1"/>
</dbReference>
<evidence type="ECO:0000259" key="12">
    <source>
        <dbReference type="SMART" id="SM00228"/>
    </source>
</evidence>
<sequence length="423" mass="45046">MIWGLGAVIFLLGLMLSIALHEVGHFVPARRFGVKVTQWMVGFGPTAWSRRRGETEFGIKWIPVGGYIRMIGMLPPSPGTPPGKVRQWSTGPLRSMIDGAREAAWEEVGPGDQGRLFYQRPWWQRVIIMGGGPGMNVVLGFVFLSVALTGIGITTAQPVVQQVQACVLPAAAGRSACDPTVQVTPAAVAGLRPGDRIVSYDGAPIRSWTELTDRIRTDGGHRIMLTVERDGATLSVPLTLASVERDAQSVGFLGVQPTFARQRMSPAEVAGLAGTVSREVATSVFRLPERMAGIWRAAFSDAPRSVESPIGVVGATRLGGDVAAADLPVTDRVVIMLQLLASFNIAMGIFNLVPLLPLDGGHIAAALLEGLKRGVGRLFGRRLDRPVDVARTIPLTSAAALVMVAMAALLAYADLVNPIHFGS</sequence>
<evidence type="ECO:0000313" key="13">
    <source>
        <dbReference type="EMBL" id="BCJ47011.1"/>
    </source>
</evidence>
<dbReference type="CDD" id="cd23081">
    <property type="entry name" value="cpPDZ_EcRseP-like"/>
    <property type="match status" value="1"/>
</dbReference>
<dbReference type="SMART" id="SM00228">
    <property type="entry name" value="PDZ"/>
    <property type="match status" value="1"/>
</dbReference>
<dbReference type="SUPFAM" id="SSF50156">
    <property type="entry name" value="PDZ domain-like"/>
    <property type="match status" value="1"/>
</dbReference>
<dbReference type="Gene3D" id="2.30.42.10">
    <property type="match status" value="1"/>
</dbReference>
<dbReference type="InterPro" id="IPR008915">
    <property type="entry name" value="Peptidase_M50"/>
</dbReference>
<keyword evidence="5 11" id="KW-0812">Transmembrane</keyword>
<comment type="subcellular location">
    <subcellularLocation>
        <location evidence="2">Membrane</location>
        <topology evidence="2">Multi-pass membrane protein</topology>
    </subcellularLocation>
</comment>
<evidence type="ECO:0000256" key="9">
    <source>
        <dbReference type="ARBA" id="ARBA00023049"/>
    </source>
</evidence>
<evidence type="ECO:0000256" key="11">
    <source>
        <dbReference type="SAM" id="Phobius"/>
    </source>
</evidence>
<feature type="transmembrane region" description="Helical" evidence="11">
    <location>
        <begin position="389"/>
        <end position="413"/>
    </location>
</feature>